<keyword evidence="5 7" id="KW-1133">Transmembrane helix</keyword>
<dbReference type="PROSITE" id="PS00217">
    <property type="entry name" value="SUGAR_TRANSPORT_2"/>
    <property type="match status" value="1"/>
</dbReference>
<feature type="domain" description="Major facilitator superfamily (MFS) profile" evidence="8">
    <location>
        <begin position="8"/>
        <end position="376"/>
    </location>
</feature>
<dbReference type="PANTHER" id="PTHR43124:SF3">
    <property type="entry name" value="CHLORAMPHENICOL EFFLUX PUMP RV0191"/>
    <property type="match status" value="1"/>
</dbReference>
<evidence type="ECO:0000256" key="7">
    <source>
        <dbReference type="SAM" id="Phobius"/>
    </source>
</evidence>
<feature type="transmembrane region" description="Helical" evidence="7">
    <location>
        <begin position="326"/>
        <end position="347"/>
    </location>
</feature>
<feature type="transmembrane region" description="Helical" evidence="7">
    <location>
        <begin position="74"/>
        <end position="92"/>
    </location>
</feature>
<feature type="transmembrane region" description="Helical" evidence="7">
    <location>
        <begin position="293"/>
        <end position="314"/>
    </location>
</feature>
<dbReference type="InterPro" id="IPR050189">
    <property type="entry name" value="MFS_Efflux_Transporters"/>
</dbReference>
<feature type="transmembrane region" description="Helical" evidence="7">
    <location>
        <begin position="240"/>
        <end position="260"/>
    </location>
</feature>
<evidence type="ECO:0000256" key="3">
    <source>
        <dbReference type="ARBA" id="ARBA00022475"/>
    </source>
</evidence>
<evidence type="ECO:0000256" key="4">
    <source>
        <dbReference type="ARBA" id="ARBA00022692"/>
    </source>
</evidence>
<keyword evidence="2" id="KW-0813">Transport</keyword>
<evidence type="ECO:0000313" key="9">
    <source>
        <dbReference type="EMBL" id="TYR77847.1"/>
    </source>
</evidence>
<proteinExistence type="predicted"/>
<gene>
    <name evidence="9" type="ORF">FZC79_03280</name>
</gene>
<accession>A0A5D4KKK6</accession>
<evidence type="ECO:0000256" key="1">
    <source>
        <dbReference type="ARBA" id="ARBA00004651"/>
    </source>
</evidence>
<protein>
    <submittedName>
        <fullName evidence="9">MFS transporter</fullName>
    </submittedName>
</protein>
<keyword evidence="3" id="KW-1003">Cell membrane</keyword>
<sequence length="382" mass="41622">MKLSSLRAEALLVTMGIFVACNIYTLIPMYDAVAESISIRAEQVVLAGSIFTFCYAGGLFLFGGISDVVGRKSVIVFGMGISALATGAVALSGNEWSLYATRGLQGFFLGSFAPVAFAYCYELFETKKRTLLLALINSGFLAAGILGQIISSSLSGWFGWQTVFYFFASIYGFLFLFGLSELPVTSNTEKRDFSLAAYFAILKKPALFMCYGIVLLLLFTFVGYYDTLSRYYTGSSAELLAIRSAGLLGAGLSLFTNYFIKQLGETKTLFFGLLLGSISILPLLYLSGFTIHLLSSITFVSAISLLIPTIITFIGNWAGRHRGKALSLYSFFLLTGASFAPLTIMVLSYKQALLLLLGAFCIQAFLGCFMRVNHSFTQDQQT</sequence>
<dbReference type="Pfam" id="PF07690">
    <property type="entry name" value="MFS_1"/>
    <property type="match status" value="1"/>
</dbReference>
<dbReference type="PANTHER" id="PTHR43124">
    <property type="entry name" value="PURINE EFFLUX PUMP PBUE"/>
    <property type="match status" value="1"/>
</dbReference>
<dbReference type="SUPFAM" id="SSF103473">
    <property type="entry name" value="MFS general substrate transporter"/>
    <property type="match status" value="1"/>
</dbReference>
<dbReference type="GO" id="GO:0022857">
    <property type="term" value="F:transmembrane transporter activity"/>
    <property type="evidence" value="ECO:0007669"/>
    <property type="project" value="InterPro"/>
</dbReference>
<dbReference type="InterPro" id="IPR020846">
    <property type="entry name" value="MFS_dom"/>
</dbReference>
<feature type="transmembrane region" description="Helical" evidence="7">
    <location>
        <begin position="163"/>
        <end position="184"/>
    </location>
</feature>
<dbReference type="GO" id="GO:0005886">
    <property type="term" value="C:plasma membrane"/>
    <property type="evidence" value="ECO:0007669"/>
    <property type="project" value="UniProtKB-SubCell"/>
</dbReference>
<dbReference type="PROSITE" id="PS51257">
    <property type="entry name" value="PROKAR_LIPOPROTEIN"/>
    <property type="match status" value="1"/>
</dbReference>
<dbReference type="RefSeq" id="WP_148945429.1">
    <property type="nucleotide sequence ID" value="NZ_VTEH01000001.1"/>
</dbReference>
<dbReference type="InterPro" id="IPR011701">
    <property type="entry name" value="MFS"/>
</dbReference>
<evidence type="ECO:0000256" key="2">
    <source>
        <dbReference type="ARBA" id="ARBA00022448"/>
    </source>
</evidence>
<evidence type="ECO:0000256" key="6">
    <source>
        <dbReference type="ARBA" id="ARBA00023136"/>
    </source>
</evidence>
<dbReference type="EMBL" id="VTEH01000001">
    <property type="protein sequence ID" value="TYR77847.1"/>
    <property type="molecule type" value="Genomic_DNA"/>
</dbReference>
<comment type="subcellular location">
    <subcellularLocation>
        <location evidence="1">Cell membrane</location>
        <topology evidence="1">Multi-pass membrane protein</topology>
    </subcellularLocation>
</comment>
<name>A0A5D4KKK6_9BACI</name>
<dbReference type="InterPro" id="IPR036259">
    <property type="entry name" value="MFS_trans_sf"/>
</dbReference>
<dbReference type="Proteomes" id="UP000323317">
    <property type="component" value="Unassembled WGS sequence"/>
</dbReference>
<feature type="transmembrane region" description="Helical" evidence="7">
    <location>
        <begin position="104"/>
        <end position="124"/>
    </location>
</feature>
<organism evidence="9 10">
    <name type="scientific">Rossellomorea vietnamensis</name>
    <dbReference type="NCBI Taxonomy" id="218284"/>
    <lineage>
        <taxon>Bacteria</taxon>
        <taxon>Bacillati</taxon>
        <taxon>Bacillota</taxon>
        <taxon>Bacilli</taxon>
        <taxon>Bacillales</taxon>
        <taxon>Bacillaceae</taxon>
        <taxon>Rossellomorea</taxon>
    </lineage>
</organism>
<reference evidence="9 10" key="1">
    <citation type="submission" date="2019-08" db="EMBL/GenBank/DDBJ databases">
        <title>Bacillus genomes from the desert of Cuatro Cienegas, Coahuila.</title>
        <authorList>
            <person name="Olmedo-Alvarez G."/>
        </authorList>
    </citation>
    <scope>NUCLEOTIDE SEQUENCE [LARGE SCALE GENOMIC DNA]</scope>
    <source>
        <strain evidence="9 10">CH40_1T</strain>
    </source>
</reference>
<feature type="transmembrane region" description="Helical" evidence="7">
    <location>
        <begin position="353"/>
        <end position="372"/>
    </location>
</feature>
<feature type="transmembrane region" description="Helical" evidence="7">
    <location>
        <begin position="131"/>
        <end position="151"/>
    </location>
</feature>
<comment type="caution">
    <text evidence="9">The sequence shown here is derived from an EMBL/GenBank/DDBJ whole genome shotgun (WGS) entry which is preliminary data.</text>
</comment>
<dbReference type="AlphaFoldDB" id="A0A5D4KKK6"/>
<feature type="transmembrane region" description="Helical" evidence="7">
    <location>
        <begin position="205"/>
        <end position="225"/>
    </location>
</feature>
<dbReference type="PROSITE" id="PS50850">
    <property type="entry name" value="MFS"/>
    <property type="match status" value="1"/>
</dbReference>
<feature type="transmembrane region" description="Helical" evidence="7">
    <location>
        <begin position="44"/>
        <end position="62"/>
    </location>
</feature>
<dbReference type="InterPro" id="IPR005829">
    <property type="entry name" value="Sugar_transporter_CS"/>
</dbReference>
<feature type="transmembrane region" description="Helical" evidence="7">
    <location>
        <begin position="12"/>
        <end position="32"/>
    </location>
</feature>
<keyword evidence="6 7" id="KW-0472">Membrane</keyword>
<keyword evidence="4 7" id="KW-0812">Transmembrane</keyword>
<evidence type="ECO:0000256" key="5">
    <source>
        <dbReference type="ARBA" id="ARBA00022989"/>
    </source>
</evidence>
<feature type="transmembrane region" description="Helical" evidence="7">
    <location>
        <begin position="269"/>
        <end position="287"/>
    </location>
</feature>
<dbReference type="Gene3D" id="1.20.1250.20">
    <property type="entry name" value="MFS general substrate transporter like domains"/>
    <property type="match status" value="1"/>
</dbReference>
<evidence type="ECO:0000313" key="10">
    <source>
        <dbReference type="Proteomes" id="UP000323317"/>
    </source>
</evidence>
<evidence type="ECO:0000259" key="8">
    <source>
        <dbReference type="PROSITE" id="PS50850"/>
    </source>
</evidence>